<dbReference type="OrthoDB" id="4222821at2759"/>
<dbReference type="CDD" id="cd00067">
    <property type="entry name" value="GAL4"/>
    <property type="match status" value="1"/>
</dbReference>
<dbReference type="InterPro" id="IPR001138">
    <property type="entry name" value="Zn2Cys6_DnaBD"/>
</dbReference>
<dbReference type="SUPFAM" id="SSF57701">
    <property type="entry name" value="Zn2/Cys6 DNA-binding domain"/>
    <property type="match status" value="1"/>
</dbReference>
<name>A0A5N7C5H0_PETAA</name>
<dbReference type="GO" id="GO:0000981">
    <property type="term" value="F:DNA-binding transcription factor activity, RNA polymerase II-specific"/>
    <property type="evidence" value="ECO:0007669"/>
    <property type="project" value="InterPro"/>
</dbReference>
<evidence type="ECO:0000256" key="5">
    <source>
        <dbReference type="SAM" id="MobiDB-lite"/>
    </source>
</evidence>
<keyword evidence="2" id="KW-0238">DNA-binding</keyword>
<dbReference type="PROSITE" id="PS00463">
    <property type="entry name" value="ZN2_CY6_FUNGAL_1"/>
    <property type="match status" value="1"/>
</dbReference>
<dbReference type="InterPro" id="IPR036864">
    <property type="entry name" value="Zn2-C6_fun-type_DNA-bd_sf"/>
</dbReference>
<dbReference type="AlphaFoldDB" id="A0A5N7C5H0"/>
<evidence type="ECO:0000259" key="6">
    <source>
        <dbReference type="PROSITE" id="PS50048"/>
    </source>
</evidence>
<dbReference type="EMBL" id="ML735267">
    <property type="protein sequence ID" value="KAE8389312.1"/>
    <property type="molecule type" value="Genomic_DNA"/>
</dbReference>
<dbReference type="GO" id="GO:0009893">
    <property type="term" value="P:positive regulation of metabolic process"/>
    <property type="evidence" value="ECO:0007669"/>
    <property type="project" value="UniProtKB-ARBA"/>
</dbReference>
<dbReference type="PROSITE" id="PS50048">
    <property type="entry name" value="ZN2_CY6_FUNGAL_2"/>
    <property type="match status" value="1"/>
</dbReference>
<dbReference type="GO" id="GO:0008270">
    <property type="term" value="F:zinc ion binding"/>
    <property type="evidence" value="ECO:0007669"/>
    <property type="project" value="InterPro"/>
</dbReference>
<dbReference type="Pfam" id="PF00172">
    <property type="entry name" value="Zn_clus"/>
    <property type="match status" value="1"/>
</dbReference>
<evidence type="ECO:0000313" key="7">
    <source>
        <dbReference type="EMBL" id="KAE8389312.1"/>
    </source>
</evidence>
<keyword evidence="3" id="KW-0804">Transcription</keyword>
<organism evidence="7">
    <name type="scientific">Petromyces alliaceus</name>
    <name type="common">Aspergillus alliaceus</name>
    <dbReference type="NCBI Taxonomy" id="209559"/>
    <lineage>
        <taxon>Eukaryota</taxon>
        <taxon>Fungi</taxon>
        <taxon>Dikarya</taxon>
        <taxon>Ascomycota</taxon>
        <taxon>Pezizomycotina</taxon>
        <taxon>Eurotiomycetes</taxon>
        <taxon>Eurotiomycetidae</taxon>
        <taxon>Eurotiales</taxon>
        <taxon>Aspergillaceae</taxon>
        <taxon>Aspergillus</taxon>
        <taxon>Aspergillus subgen. Circumdati</taxon>
    </lineage>
</organism>
<dbReference type="GO" id="GO:0003677">
    <property type="term" value="F:DNA binding"/>
    <property type="evidence" value="ECO:0007669"/>
    <property type="project" value="UniProtKB-KW"/>
</dbReference>
<dbReference type="Proteomes" id="UP000326877">
    <property type="component" value="Unassembled WGS sequence"/>
</dbReference>
<feature type="compositionally biased region" description="Low complexity" evidence="5">
    <location>
        <begin position="63"/>
        <end position="88"/>
    </location>
</feature>
<keyword evidence="1" id="KW-0805">Transcription regulation</keyword>
<gene>
    <name evidence="7" type="ORF">BDV23DRAFT_157314</name>
</gene>
<reference evidence="7" key="1">
    <citation type="submission" date="2019-04" db="EMBL/GenBank/DDBJ databases">
        <title>Friends and foes A comparative genomics studyof 23 Aspergillus species from section Flavi.</title>
        <authorList>
            <consortium name="DOE Joint Genome Institute"/>
            <person name="Kjaerbolling I."/>
            <person name="Vesth T."/>
            <person name="Frisvad J.C."/>
            <person name="Nybo J.L."/>
            <person name="Theobald S."/>
            <person name="Kildgaard S."/>
            <person name="Isbrandt T."/>
            <person name="Kuo A."/>
            <person name="Sato A."/>
            <person name="Lyhne E.K."/>
            <person name="Kogle M.E."/>
            <person name="Wiebenga A."/>
            <person name="Kun R.S."/>
            <person name="Lubbers R.J."/>
            <person name="Makela M.R."/>
            <person name="Barry K."/>
            <person name="Chovatia M."/>
            <person name="Clum A."/>
            <person name="Daum C."/>
            <person name="Haridas S."/>
            <person name="He G."/>
            <person name="LaButti K."/>
            <person name="Lipzen A."/>
            <person name="Mondo S."/>
            <person name="Riley R."/>
            <person name="Salamov A."/>
            <person name="Simmons B.A."/>
            <person name="Magnuson J.K."/>
            <person name="Henrissat B."/>
            <person name="Mortensen U.H."/>
            <person name="Larsen T.O."/>
            <person name="Devries R.P."/>
            <person name="Grigoriev I.V."/>
            <person name="Machida M."/>
            <person name="Baker S.E."/>
            <person name="Andersen M.R."/>
        </authorList>
    </citation>
    <scope>NUCLEOTIDE SEQUENCE [LARGE SCALE GENOMIC DNA]</scope>
    <source>
        <strain evidence="7">IBT 14317</strain>
    </source>
</reference>
<feature type="region of interest" description="Disordered" evidence="5">
    <location>
        <begin position="1"/>
        <end position="27"/>
    </location>
</feature>
<dbReference type="Gene3D" id="4.10.240.10">
    <property type="entry name" value="Zn(2)-C6 fungal-type DNA-binding domain"/>
    <property type="match status" value="1"/>
</dbReference>
<feature type="region of interest" description="Disordered" evidence="5">
    <location>
        <begin position="62"/>
        <end position="88"/>
    </location>
</feature>
<evidence type="ECO:0000256" key="1">
    <source>
        <dbReference type="ARBA" id="ARBA00023015"/>
    </source>
</evidence>
<proteinExistence type="predicted"/>
<keyword evidence="4" id="KW-0539">Nucleus</keyword>
<feature type="domain" description="Zn(2)-C6 fungal-type" evidence="6">
    <location>
        <begin position="28"/>
        <end position="62"/>
    </location>
</feature>
<dbReference type="SMART" id="SM00066">
    <property type="entry name" value="GAL4"/>
    <property type="match status" value="1"/>
</dbReference>
<evidence type="ECO:0000256" key="2">
    <source>
        <dbReference type="ARBA" id="ARBA00023125"/>
    </source>
</evidence>
<protein>
    <recommendedName>
        <fullName evidence="6">Zn(2)-C6 fungal-type domain-containing protein</fullName>
    </recommendedName>
</protein>
<sequence>MDARGKDAAMTDTDTIRSSQPSVGKRSACDRCRTQKLGCMRVNGHPTDACLRCVRSQVECVTSSSRRPGRPAKAAAAGNMSSAGPSPQRNDYAPLLGLLDVDLDVDVADTFDFAALDVPFETPSSFWGSKGIANLYPDDGCFPDSGIGDDRSPSMPALELSPSADNAGPLCKYRMQLAHVQQTLYKQLFRVQSIHCDLAEVLRVTCVHHHHMTSCESSPTSRATSTYPSRTPSNPLATVATIAAEFVDILSALVPSALGPHDHPHRSSHPNPHLSSPDLLIILSCYINLIHIYDYILAQLLAQVRTNPAALETALQSAPVLSLGGLAVPPARHLPAHLVLVLLNNQLLPIEAFLGLPDSLRVSDVKEVGGTPTGGRFGQGQRDGLFSGAGGQALCMALVLVETEQAVGGAGGLGVIAALREKRARVLEL</sequence>
<feature type="compositionally biased region" description="Polar residues" evidence="5">
    <location>
        <begin position="12"/>
        <end position="22"/>
    </location>
</feature>
<evidence type="ECO:0000256" key="4">
    <source>
        <dbReference type="ARBA" id="ARBA00023242"/>
    </source>
</evidence>
<accession>A0A5N7C5H0</accession>
<evidence type="ECO:0000256" key="3">
    <source>
        <dbReference type="ARBA" id="ARBA00023163"/>
    </source>
</evidence>